<dbReference type="EMBL" id="JACEFO010003312">
    <property type="protein sequence ID" value="KAF8641681.1"/>
    <property type="molecule type" value="Genomic_DNA"/>
</dbReference>
<name>A0A834ZZ20_9POAL</name>
<feature type="transmembrane region" description="Helical" evidence="14">
    <location>
        <begin position="304"/>
        <end position="324"/>
    </location>
</feature>
<dbReference type="FunFam" id="3.30.430.20:FF:000001">
    <property type="entry name" value="cysteine-rich repeat secretory protein 3"/>
    <property type="match status" value="1"/>
</dbReference>
<evidence type="ECO:0000256" key="9">
    <source>
        <dbReference type="ARBA" id="ARBA00022989"/>
    </source>
</evidence>
<keyword evidence="10 14" id="KW-0472">Membrane</keyword>
<evidence type="ECO:0000256" key="13">
    <source>
        <dbReference type="ARBA" id="ARBA00038393"/>
    </source>
</evidence>
<dbReference type="OrthoDB" id="1097929at2759"/>
<reference evidence="17" key="1">
    <citation type="submission" date="2020-07" db="EMBL/GenBank/DDBJ databases">
        <title>Genome sequence and genetic diversity analysis of an under-domesticated orphan crop, white fonio (Digitaria exilis).</title>
        <authorList>
            <person name="Bennetzen J.L."/>
            <person name="Chen S."/>
            <person name="Ma X."/>
            <person name="Wang X."/>
            <person name="Yssel A.E.J."/>
            <person name="Chaluvadi S.R."/>
            <person name="Johnson M."/>
            <person name="Gangashetty P."/>
            <person name="Hamidou F."/>
            <person name="Sanogo M.D."/>
            <person name="Zwaenepoel A."/>
            <person name="Wallace J."/>
            <person name="Van De Peer Y."/>
            <person name="Van Deynze A."/>
        </authorList>
    </citation>
    <scope>NUCLEOTIDE SEQUENCE</scope>
    <source>
        <tissue evidence="17">Leaves</tissue>
    </source>
</reference>
<evidence type="ECO:0000256" key="2">
    <source>
        <dbReference type="ARBA" id="ARBA00022448"/>
    </source>
</evidence>
<evidence type="ECO:0000256" key="14">
    <source>
        <dbReference type="SAM" id="Phobius"/>
    </source>
</evidence>
<evidence type="ECO:0000313" key="18">
    <source>
        <dbReference type="Proteomes" id="UP000636709"/>
    </source>
</evidence>
<evidence type="ECO:0000256" key="1">
    <source>
        <dbReference type="ARBA" id="ARBA00004251"/>
    </source>
</evidence>
<evidence type="ECO:0000256" key="3">
    <source>
        <dbReference type="ARBA" id="ARBA00022475"/>
    </source>
</evidence>
<evidence type="ECO:0000313" key="17">
    <source>
        <dbReference type="EMBL" id="KAF8641681.1"/>
    </source>
</evidence>
<evidence type="ECO:0000256" key="11">
    <source>
        <dbReference type="ARBA" id="ARBA00023157"/>
    </source>
</evidence>
<evidence type="ECO:0000256" key="6">
    <source>
        <dbReference type="ARBA" id="ARBA00022729"/>
    </source>
</evidence>
<keyword evidence="11" id="KW-1015">Disulfide bond</keyword>
<feature type="signal peptide" evidence="15">
    <location>
        <begin position="1"/>
        <end position="30"/>
    </location>
</feature>
<evidence type="ECO:0000256" key="7">
    <source>
        <dbReference type="ARBA" id="ARBA00022737"/>
    </source>
</evidence>
<feature type="chain" id="PRO_5032381340" description="Gnk2-homologous domain-containing protein" evidence="15">
    <location>
        <begin position="31"/>
        <end position="367"/>
    </location>
</feature>
<dbReference type="InterPro" id="IPR051378">
    <property type="entry name" value="Cell2Cell_Antifungal"/>
</dbReference>
<keyword evidence="5 14" id="KW-0812">Transmembrane</keyword>
<dbReference type="AlphaFoldDB" id="A0A834ZZ20"/>
<keyword evidence="8" id="KW-0965">Cell junction</keyword>
<dbReference type="PANTHER" id="PTHR32080">
    <property type="entry name" value="ANTIFUNGAL PROTEIN GINKBILOBIN-2-LIKE"/>
    <property type="match status" value="1"/>
</dbReference>
<evidence type="ECO:0000259" key="16">
    <source>
        <dbReference type="PROSITE" id="PS51473"/>
    </source>
</evidence>
<feature type="domain" description="Gnk2-homologous" evidence="16">
    <location>
        <begin position="142"/>
        <end position="244"/>
    </location>
</feature>
<dbReference type="FunFam" id="3.30.430.20:FF:000019">
    <property type="entry name" value="Cysteine-rich repeat secretory protein 15"/>
    <property type="match status" value="1"/>
</dbReference>
<comment type="similarity">
    <text evidence="13">Belongs to the cysteine-rich repeat secretory protein family. Plasmodesmata-located proteins (PDLD) subfamily.</text>
</comment>
<evidence type="ECO:0000256" key="10">
    <source>
        <dbReference type="ARBA" id="ARBA00023136"/>
    </source>
</evidence>
<organism evidence="17 18">
    <name type="scientific">Digitaria exilis</name>
    <dbReference type="NCBI Taxonomy" id="1010633"/>
    <lineage>
        <taxon>Eukaryota</taxon>
        <taxon>Viridiplantae</taxon>
        <taxon>Streptophyta</taxon>
        <taxon>Embryophyta</taxon>
        <taxon>Tracheophyta</taxon>
        <taxon>Spermatophyta</taxon>
        <taxon>Magnoliopsida</taxon>
        <taxon>Liliopsida</taxon>
        <taxon>Poales</taxon>
        <taxon>Poaceae</taxon>
        <taxon>PACMAD clade</taxon>
        <taxon>Panicoideae</taxon>
        <taxon>Panicodae</taxon>
        <taxon>Paniceae</taxon>
        <taxon>Anthephorinae</taxon>
        <taxon>Digitaria</taxon>
    </lineage>
</organism>
<dbReference type="PROSITE" id="PS51473">
    <property type="entry name" value="GNK2"/>
    <property type="match status" value="2"/>
</dbReference>
<keyword evidence="6 15" id="KW-0732">Signal</keyword>
<keyword evidence="9 14" id="KW-1133">Transmembrane helix</keyword>
<comment type="subcellular location">
    <subcellularLocation>
        <location evidence="12">Cell junction</location>
        <location evidence="12">Plasmodesma</location>
    </subcellularLocation>
    <subcellularLocation>
        <location evidence="1">Cell membrane</location>
        <topology evidence="1">Single-pass type I membrane protein</topology>
    </subcellularLocation>
</comment>
<dbReference type="Gene3D" id="3.30.430.20">
    <property type="entry name" value="Gnk2 domain, C-X8-C-X2-C motif"/>
    <property type="match status" value="2"/>
</dbReference>
<dbReference type="GO" id="GO:0005886">
    <property type="term" value="C:plasma membrane"/>
    <property type="evidence" value="ECO:0007669"/>
    <property type="project" value="UniProtKB-SubCell"/>
</dbReference>
<dbReference type="PANTHER" id="PTHR32080:SF63">
    <property type="entry name" value="OS06G0253600 PROTEIN"/>
    <property type="match status" value="1"/>
</dbReference>
<keyword evidence="7" id="KW-0677">Repeat</keyword>
<dbReference type="Pfam" id="PF01657">
    <property type="entry name" value="Stress-antifung"/>
    <property type="match status" value="2"/>
</dbReference>
<keyword evidence="3" id="KW-1003">Cell membrane</keyword>
<dbReference type="GO" id="GO:0009506">
    <property type="term" value="C:plasmodesma"/>
    <property type="evidence" value="ECO:0007669"/>
    <property type="project" value="UniProtKB-SubCell"/>
</dbReference>
<dbReference type="InterPro" id="IPR038408">
    <property type="entry name" value="GNK2_sf"/>
</dbReference>
<evidence type="ECO:0000256" key="15">
    <source>
        <dbReference type="SAM" id="SignalP"/>
    </source>
</evidence>
<keyword evidence="4" id="KW-0945">Host-virus interaction</keyword>
<protein>
    <recommendedName>
        <fullName evidence="16">Gnk2-homologous domain-containing protein</fullName>
    </recommendedName>
</protein>
<evidence type="ECO:0000256" key="4">
    <source>
        <dbReference type="ARBA" id="ARBA00022581"/>
    </source>
</evidence>
<feature type="domain" description="Gnk2-homologous" evidence="16">
    <location>
        <begin position="35"/>
        <end position="136"/>
    </location>
</feature>
<dbReference type="Proteomes" id="UP000636709">
    <property type="component" value="Unassembled WGS sequence"/>
</dbReference>
<proteinExistence type="inferred from homology"/>
<accession>A0A834ZZ20</accession>
<sequence length="367" mass="36613">MSSRLSSPAAALAVLTTLILFSAFPTPARGGDDYTAFVYAGCSQARYDPGSQYAADVDTTLSSLINSAAYSSYANYTSPSTPQLAGVYQCRSDLPAAVCGACVKSAASKLSSLCNSASGAAVQLRACFVRYGNDSFLGKPDTTVLFKKCGGENAGDTGVFAMRDAALAALVNAAAAPVAGDGSYRAGASGYVQAMAQCVGDLGAKACTDCVSAAASQLKAGCGYANAGEVYLGKCYARFWSNAGGSSNGGNGVPVGGGGGGGGAGINNGVPVGGGGMGGAGNGYAYGGFVPNPYAQHDDSGKTLAIIIGLVAAVAIVIVLLSFVRRAGGVGGKIYTISKLSILDLRNHCSIYRISVGYSLIMCASFT</sequence>
<evidence type="ECO:0000256" key="5">
    <source>
        <dbReference type="ARBA" id="ARBA00022692"/>
    </source>
</evidence>
<keyword evidence="18" id="KW-1185">Reference proteome</keyword>
<evidence type="ECO:0000256" key="12">
    <source>
        <dbReference type="ARBA" id="ARBA00024184"/>
    </source>
</evidence>
<dbReference type="CDD" id="cd23509">
    <property type="entry name" value="Gnk2-like"/>
    <property type="match status" value="2"/>
</dbReference>
<gene>
    <name evidence="17" type="ORF">HU200_067703</name>
</gene>
<evidence type="ECO:0000256" key="8">
    <source>
        <dbReference type="ARBA" id="ARBA00022949"/>
    </source>
</evidence>
<keyword evidence="2" id="KW-0813">Transport</keyword>
<dbReference type="InterPro" id="IPR002902">
    <property type="entry name" value="GNK2"/>
</dbReference>
<comment type="caution">
    <text evidence="17">The sequence shown here is derived from an EMBL/GenBank/DDBJ whole genome shotgun (WGS) entry which is preliminary data.</text>
</comment>